<name>T1H1H9_MEGSC</name>
<keyword evidence="1" id="KW-0732">Signal</keyword>
<dbReference type="STRING" id="36166.T1H1H9"/>
<dbReference type="InterPro" id="IPR001254">
    <property type="entry name" value="Trypsin_dom"/>
</dbReference>
<proteinExistence type="inferred from homology"/>
<dbReference type="OMA" id="CAVERIW"/>
<dbReference type="Proteomes" id="UP000015102">
    <property type="component" value="Unassembled WGS sequence"/>
</dbReference>
<sequence length="265" mass="29494">IKDSSQSQTPNIRNYISKARCLNQPDPLAVCCVPQFIEGQKSPLISRKIGKSKSSSKINYLNCGETNTNKISNGNQSFPGEFPFMALLAYEGIGGTKDFKCGGSLINSRYVLTAAHCLTIPNLIAARLGENTIGKTEDCFKILNGKTVCAPPVIDYGIDEKIIHPSYNSPRRVNDIGLIRLREEVPLDNRNFVNTICLPDPEVLTNQKSRTRFLVAGWGRTENSQRSNNLLKALIPRQPIDECKSIFGLDYLEDDKTICAVERIW</sequence>
<dbReference type="InterPro" id="IPR001314">
    <property type="entry name" value="Peptidase_S1A"/>
</dbReference>
<dbReference type="SUPFAM" id="SSF50494">
    <property type="entry name" value="Trypsin-like serine proteases"/>
    <property type="match status" value="1"/>
</dbReference>
<dbReference type="PANTHER" id="PTHR24256">
    <property type="entry name" value="TRYPTASE-RELATED"/>
    <property type="match status" value="1"/>
</dbReference>
<dbReference type="InterPro" id="IPR043504">
    <property type="entry name" value="Peptidase_S1_PA_chymotrypsin"/>
</dbReference>
<evidence type="ECO:0000256" key="1">
    <source>
        <dbReference type="ARBA" id="ARBA00022729"/>
    </source>
</evidence>
<dbReference type="PROSITE" id="PS50240">
    <property type="entry name" value="TRYPSIN_DOM"/>
    <property type="match status" value="1"/>
</dbReference>
<organism evidence="8 9">
    <name type="scientific">Megaselia scalaris</name>
    <name type="common">Humpbacked fly</name>
    <name type="synonym">Phora scalaris</name>
    <dbReference type="NCBI Taxonomy" id="36166"/>
    <lineage>
        <taxon>Eukaryota</taxon>
        <taxon>Metazoa</taxon>
        <taxon>Ecdysozoa</taxon>
        <taxon>Arthropoda</taxon>
        <taxon>Hexapoda</taxon>
        <taxon>Insecta</taxon>
        <taxon>Pterygota</taxon>
        <taxon>Neoptera</taxon>
        <taxon>Endopterygota</taxon>
        <taxon>Diptera</taxon>
        <taxon>Brachycera</taxon>
        <taxon>Muscomorpha</taxon>
        <taxon>Platypezoidea</taxon>
        <taxon>Phoridae</taxon>
        <taxon>Megaseliini</taxon>
        <taxon>Megaselia</taxon>
    </lineage>
</organism>
<dbReference type="Pfam" id="PF00089">
    <property type="entry name" value="Trypsin"/>
    <property type="match status" value="1"/>
</dbReference>
<dbReference type="PROSITE" id="PS00134">
    <property type="entry name" value="TRYPSIN_HIS"/>
    <property type="match status" value="1"/>
</dbReference>
<dbReference type="InterPro" id="IPR009003">
    <property type="entry name" value="Peptidase_S1_PA"/>
</dbReference>
<dbReference type="EnsemblMetazoa" id="MESCA010041-RA">
    <property type="protein sequence ID" value="MESCA010041-PA"/>
    <property type="gene ID" value="MESCA010041"/>
</dbReference>
<evidence type="ECO:0000256" key="2">
    <source>
        <dbReference type="ARBA" id="ARBA00022837"/>
    </source>
</evidence>
<keyword evidence="3" id="KW-0865">Zymogen</keyword>
<keyword evidence="4" id="KW-1015">Disulfide bond</keyword>
<evidence type="ECO:0000256" key="5">
    <source>
        <dbReference type="ARBA" id="ARBA00023180"/>
    </source>
</evidence>
<dbReference type="FunFam" id="2.40.10.10:FF:000028">
    <property type="entry name" value="Serine protease easter"/>
    <property type="match status" value="1"/>
</dbReference>
<dbReference type="InterPro" id="IPR018114">
    <property type="entry name" value="TRYPSIN_HIS"/>
</dbReference>
<protein>
    <recommendedName>
        <fullName evidence="7">Peptidase S1 domain-containing protein</fullName>
    </recommendedName>
</protein>
<feature type="domain" description="Peptidase S1" evidence="7">
    <location>
        <begin position="71"/>
        <end position="260"/>
    </location>
</feature>
<evidence type="ECO:0000256" key="6">
    <source>
        <dbReference type="ARBA" id="ARBA00024195"/>
    </source>
</evidence>
<evidence type="ECO:0000256" key="4">
    <source>
        <dbReference type="ARBA" id="ARBA00023157"/>
    </source>
</evidence>
<dbReference type="Gene3D" id="2.40.10.10">
    <property type="entry name" value="Trypsin-like serine proteases"/>
    <property type="match status" value="2"/>
</dbReference>
<reference evidence="9" key="1">
    <citation type="submission" date="2013-02" db="EMBL/GenBank/DDBJ databases">
        <authorList>
            <person name="Hughes D."/>
        </authorList>
    </citation>
    <scope>NUCLEOTIDE SEQUENCE</scope>
    <source>
        <strain>Durham</strain>
        <strain evidence="9">NC isolate 2 -- Noor lab</strain>
    </source>
</reference>
<dbReference type="CDD" id="cd00190">
    <property type="entry name" value="Tryp_SPc"/>
    <property type="match status" value="1"/>
</dbReference>
<dbReference type="EMBL" id="CAQQ02389145">
    <property type="status" value="NOT_ANNOTATED_CDS"/>
    <property type="molecule type" value="Genomic_DNA"/>
</dbReference>
<evidence type="ECO:0000313" key="9">
    <source>
        <dbReference type="Proteomes" id="UP000015102"/>
    </source>
</evidence>
<accession>T1H1H9</accession>
<dbReference type="AlphaFoldDB" id="T1H1H9"/>
<dbReference type="SMART" id="SM00020">
    <property type="entry name" value="Tryp_SPc"/>
    <property type="match status" value="1"/>
</dbReference>
<comment type="similarity">
    <text evidence="6">Belongs to the peptidase S1 family. CLIP subfamily.</text>
</comment>
<dbReference type="InterPro" id="IPR051487">
    <property type="entry name" value="Ser/Thr_Proteases_Immune/Dev"/>
</dbReference>
<keyword evidence="2" id="KW-0106">Calcium</keyword>
<dbReference type="PRINTS" id="PR00722">
    <property type="entry name" value="CHYMOTRYPSIN"/>
</dbReference>
<dbReference type="HOGENOM" id="CLU_006842_0_3_1"/>
<evidence type="ECO:0000259" key="7">
    <source>
        <dbReference type="PROSITE" id="PS50240"/>
    </source>
</evidence>
<evidence type="ECO:0000313" key="8">
    <source>
        <dbReference type="EnsemblMetazoa" id="MESCA010041-PA"/>
    </source>
</evidence>
<dbReference type="GO" id="GO:0004252">
    <property type="term" value="F:serine-type endopeptidase activity"/>
    <property type="evidence" value="ECO:0007669"/>
    <property type="project" value="InterPro"/>
</dbReference>
<keyword evidence="9" id="KW-1185">Reference proteome</keyword>
<evidence type="ECO:0000256" key="3">
    <source>
        <dbReference type="ARBA" id="ARBA00023145"/>
    </source>
</evidence>
<keyword evidence="5" id="KW-0325">Glycoprotein</keyword>
<reference evidence="8" key="2">
    <citation type="submission" date="2015-06" db="UniProtKB">
        <authorList>
            <consortium name="EnsemblMetazoa"/>
        </authorList>
    </citation>
    <scope>IDENTIFICATION</scope>
</reference>
<dbReference type="GO" id="GO:0006508">
    <property type="term" value="P:proteolysis"/>
    <property type="evidence" value="ECO:0007669"/>
    <property type="project" value="InterPro"/>
</dbReference>